<name>A0A4Q5BE54_9BIFI</name>
<dbReference type="EMBL" id="SBKU01000009">
    <property type="protein sequence ID" value="RYQ67432.1"/>
    <property type="molecule type" value="Genomic_DNA"/>
</dbReference>
<protein>
    <submittedName>
        <fullName evidence="1">Uncharacterized protein</fullName>
    </submittedName>
</protein>
<comment type="caution">
    <text evidence="1">The sequence shown here is derived from an EMBL/GenBank/DDBJ whole genome shotgun (WGS) entry which is preliminary data.</text>
</comment>
<proteinExistence type="predicted"/>
<sequence length="57" mass="6606">MYSGEVAALPKDWSLEGEFEVGGHRCKWMTIEDMLADERIREVNYDVVTAVRDMLDK</sequence>
<evidence type="ECO:0000313" key="2">
    <source>
        <dbReference type="Proteomes" id="UP000293268"/>
    </source>
</evidence>
<reference evidence="1 2" key="1">
    <citation type="submission" date="2019-01" db="EMBL/GenBank/DDBJ databases">
        <title>Unveiling genomic diversity among members of the Bifidobacterium pseudolongum species, a widely distributed gut commensal of the animal kingdom.</title>
        <authorList>
            <person name="Lugli G.A."/>
            <person name="Duranti S."/>
            <person name="Albert K."/>
            <person name="Mancabelli L."/>
            <person name="Napoli S."/>
            <person name="Viappiani A."/>
            <person name="Anzalone R."/>
            <person name="Longhi G."/>
            <person name="Milani C."/>
            <person name="Turroni F."/>
            <person name="Alessandri G."/>
            <person name="Sela D.A."/>
            <person name="Van Sinderen D."/>
            <person name="Ventura M."/>
        </authorList>
    </citation>
    <scope>NUCLEOTIDE SEQUENCE [LARGE SCALE GENOMIC DNA]</scope>
    <source>
        <strain evidence="1 2">2072B</strain>
    </source>
</reference>
<organism evidence="1 2">
    <name type="scientific">Bifidobacterium pseudolongum subsp. globosum</name>
    <dbReference type="NCBI Taxonomy" id="1690"/>
    <lineage>
        <taxon>Bacteria</taxon>
        <taxon>Bacillati</taxon>
        <taxon>Actinomycetota</taxon>
        <taxon>Actinomycetes</taxon>
        <taxon>Bifidobacteriales</taxon>
        <taxon>Bifidobacteriaceae</taxon>
        <taxon>Bifidobacterium</taxon>
    </lineage>
</organism>
<dbReference type="Proteomes" id="UP000293268">
    <property type="component" value="Unassembled WGS sequence"/>
</dbReference>
<dbReference type="AlphaFoldDB" id="A0A4Q5BE54"/>
<gene>
    <name evidence="1" type="ORF">PG2072B_1465</name>
</gene>
<accession>A0A4Q5BE54</accession>
<evidence type="ECO:0000313" key="1">
    <source>
        <dbReference type="EMBL" id="RYQ67432.1"/>
    </source>
</evidence>